<dbReference type="PANTHER" id="PTHR33594:SF1">
    <property type="entry name" value="HD_PDEASE DOMAIN-CONTAINING PROTEIN"/>
    <property type="match status" value="1"/>
</dbReference>
<proteinExistence type="predicted"/>
<evidence type="ECO:0000259" key="1">
    <source>
        <dbReference type="SMART" id="SM00471"/>
    </source>
</evidence>
<dbReference type="Proteomes" id="UP000245946">
    <property type="component" value="Unassembled WGS sequence"/>
</dbReference>
<dbReference type="Gene3D" id="1.10.3210.50">
    <property type="match status" value="1"/>
</dbReference>
<feature type="domain" description="HD/PDEase" evidence="1">
    <location>
        <begin position="27"/>
        <end position="171"/>
    </location>
</feature>
<dbReference type="GeneID" id="37270031"/>
<dbReference type="SUPFAM" id="SSF109604">
    <property type="entry name" value="HD-domain/PDEase-like"/>
    <property type="match status" value="1"/>
</dbReference>
<accession>A0A316Z889</accession>
<dbReference type="CDD" id="cd00077">
    <property type="entry name" value="HDc"/>
    <property type="match status" value="1"/>
</dbReference>
<dbReference type="AlphaFoldDB" id="A0A316Z889"/>
<dbReference type="EMBL" id="KZ819293">
    <property type="protein sequence ID" value="PWN98000.1"/>
    <property type="molecule type" value="Genomic_DNA"/>
</dbReference>
<dbReference type="STRING" id="58919.A0A316Z889"/>
<sequence length="262" mass="29316">MPSADYLELISAAERFTREALERMGTDPSHDWHHVHRVRQLSLALSRCSSLSAPPDLLVLELAALFHDVADAKYAVPGTSASSVLGPFFEEWTHVVTPDQRRLVERICANVSWSKDEKRRRARAQAEARGEEESGLEKEEREWRETCPELACVSDADRLDAIGSIGIMRVSAFSAARQRPLYIPPANAEGDSVPPAEQGEGYNGSAVAHFHEKLLKIKGDRLSTDMARAEAERRQGMMRSFLTELDLEWMFADQGAQLVLMQ</sequence>
<protein>
    <recommendedName>
        <fullName evidence="1">HD/PDEase domain-containing protein</fullName>
    </recommendedName>
</protein>
<evidence type="ECO:0000313" key="3">
    <source>
        <dbReference type="Proteomes" id="UP000245946"/>
    </source>
</evidence>
<name>A0A316Z889_9BASI</name>
<dbReference type="InterPro" id="IPR003607">
    <property type="entry name" value="HD/PDEase_dom"/>
</dbReference>
<organism evidence="2 3">
    <name type="scientific">Tilletiopsis washingtonensis</name>
    <dbReference type="NCBI Taxonomy" id="58919"/>
    <lineage>
        <taxon>Eukaryota</taxon>
        <taxon>Fungi</taxon>
        <taxon>Dikarya</taxon>
        <taxon>Basidiomycota</taxon>
        <taxon>Ustilaginomycotina</taxon>
        <taxon>Exobasidiomycetes</taxon>
        <taxon>Entylomatales</taxon>
        <taxon>Entylomatales incertae sedis</taxon>
        <taxon>Tilletiopsis</taxon>
    </lineage>
</organism>
<dbReference type="PANTHER" id="PTHR33594">
    <property type="entry name" value="SUPERFAMILY HYDROLASE, PUTATIVE (AFU_ORTHOLOGUE AFUA_1G03035)-RELATED"/>
    <property type="match status" value="1"/>
</dbReference>
<dbReference type="RefSeq" id="XP_025598279.1">
    <property type="nucleotide sequence ID" value="XM_025742487.1"/>
</dbReference>
<dbReference type="OrthoDB" id="16547at2759"/>
<reference evidence="2 3" key="1">
    <citation type="journal article" date="2018" name="Mol. Biol. Evol.">
        <title>Broad Genomic Sampling Reveals a Smut Pathogenic Ancestry of the Fungal Clade Ustilaginomycotina.</title>
        <authorList>
            <person name="Kijpornyongpan T."/>
            <person name="Mondo S.J."/>
            <person name="Barry K."/>
            <person name="Sandor L."/>
            <person name="Lee J."/>
            <person name="Lipzen A."/>
            <person name="Pangilinan J."/>
            <person name="LaButti K."/>
            <person name="Hainaut M."/>
            <person name="Henrissat B."/>
            <person name="Grigoriev I.V."/>
            <person name="Spatafora J.W."/>
            <person name="Aime M.C."/>
        </authorList>
    </citation>
    <scope>NUCLEOTIDE SEQUENCE [LARGE SCALE GENOMIC DNA]</scope>
    <source>
        <strain evidence="2 3">MCA 4186</strain>
    </source>
</reference>
<gene>
    <name evidence="2" type="ORF">FA09DRAFT_330158</name>
</gene>
<keyword evidence="3" id="KW-1185">Reference proteome</keyword>
<evidence type="ECO:0000313" key="2">
    <source>
        <dbReference type="EMBL" id="PWN98000.1"/>
    </source>
</evidence>
<dbReference type="SMART" id="SM00471">
    <property type="entry name" value="HDc"/>
    <property type="match status" value="1"/>
</dbReference>